<evidence type="ECO:0000256" key="1">
    <source>
        <dbReference type="SAM" id="SignalP"/>
    </source>
</evidence>
<dbReference type="Proteomes" id="UP000077671">
    <property type="component" value="Unassembled WGS sequence"/>
</dbReference>
<evidence type="ECO:0000313" key="4">
    <source>
        <dbReference type="Proteomes" id="UP000077671"/>
    </source>
</evidence>
<proteinExistence type="predicted"/>
<dbReference type="AlphaFoldDB" id="A0A177T3R4"/>
<sequence length="146" mass="15621">MPLNRLIASLALSGALAAAAAVLKSQTSIQHHFRVSIKSKIIVEDIVGQVDKLGPVNGNATLVWNDDSIASAALLQVPGSNRTAYSFSRVDTKGVDVQTDTTTKGGWANTEIQLNEDGHGRVFIFAPHPIECRKGPYENTGLACFF</sequence>
<reference evidence="2" key="3">
    <citation type="submission" date="2020-10" db="EMBL/GenBank/DDBJ databases">
        <authorList>
            <person name="Sedaghatjoo S."/>
        </authorList>
    </citation>
    <scope>NUCLEOTIDE SEQUENCE</scope>
    <source>
        <strain evidence="2">AZH3</strain>
    </source>
</reference>
<name>A0A177T3R4_9BASI</name>
<protein>
    <submittedName>
        <fullName evidence="3">Uncharacterized protein</fullName>
    </submittedName>
</protein>
<reference evidence="3" key="2">
    <citation type="journal article" date="2019" name="IMA Fungus">
        <title>Genome sequencing and comparison of five Tilletia species to identify candidate genes for the detection of regulated species infecting wheat.</title>
        <authorList>
            <person name="Nguyen H.D.T."/>
            <person name="Sultana T."/>
            <person name="Kesanakurti P."/>
            <person name="Hambleton S."/>
        </authorList>
    </citation>
    <scope>NUCLEOTIDE SEQUENCE</scope>
    <source>
        <strain evidence="3">DAOMC 238032</strain>
    </source>
</reference>
<feature type="chain" id="PRO_5044550109" evidence="1">
    <location>
        <begin position="18"/>
        <end position="146"/>
    </location>
</feature>
<feature type="signal peptide" evidence="1">
    <location>
        <begin position="1"/>
        <end position="17"/>
    </location>
</feature>
<evidence type="ECO:0000313" key="3">
    <source>
        <dbReference type="EMBL" id="KAE8238665.1"/>
    </source>
</evidence>
<reference evidence="3" key="1">
    <citation type="submission" date="2016-04" db="EMBL/GenBank/DDBJ databases">
        <authorList>
            <person name="Nguyen H.D."/>
            <person name="Kesanakurti P."/>
            <person name="Cullis J."/>
            <person name="Levesque C.A."/>
            <person name="Hambleton S."/>
        </authorList>
    </citation>
    <scope>NUCLEOTIDE SEQUENCE</scope>
    <source>
        <strain evidence="3">DAOMC 238032</strain>
    </source>
</reference>
<organism evidence="3 4">
    <name type="scientific">Tilletia caries</name>
    <name type="common">wheat bunt fungus</name>
    <dbReference type="NCBI Taxonomy" id="13290"/>
    <lineage>
        <taxon>Eukaryota</taxon>
        <taxon>Fungi</taxon>
        <taxon>Dikarya</taxon>
        <taxon>Basidiomycota</taxon>
        <taxon>Ustilaginomycotina</taxon>
        <taxon>Exobasidiomycetes</taxon>
        <taxon>Tilletiales</taxon>
        <taxon>Tilletiaceae</taxon>
        <taxon>Tilletia</taxon>
    </lineage>
</organism>
<dbReference type="Proteomes" id="UP000836402">
    <property type="component" value="Unassembled WGS sequence"/>
</dbReference>
<dbReference type="EMBL" id="LWDD02002932">
    <property type="protein sequence ID" value="KAE8238665.1"/>
    <property type="molecule type" value="Genomic_DNA"/>
</dbReference>
<evidence type="ECO:0000313" key="2">
    <source>
        <dbReference type="EMBL" id="CAD6922769.1"/>
    </source>
</evidence>
<dbReference type="EMBL" id="CAJHJG010002735">
    <property type="protein sequence ID" value="CAD6922769.1"/>
    <property type="molecule type" value="Genomic_DNA"/>
</dbReference>
<evidence type="ECO:0000313" key="5">
    <source>
        <dbReference type="Proteomes" id="UP000836402"/>
    </source>
</evidence>
<keyword evidence="5" id="KW-1185">Reference proteome</keyword>
<accession>A0A177T3R4</accession>
<comment type="caution">
    <text evidence="3">The sequence shown here is derived from an EMBL/GenBank/DDBJ whole genome shotgun (WGS) entry which is preliminary data.</text>
</comment>
<gene>
    <name evidence="3" type="ORF">A4X03_0g8807</name>
    <name evidence="2" type="ORF">JKIAZH3_G9390</name>
</gene>
<keyword evidence="1" id="KW-0732">Signal</keyword>